<dbReference type="EMBL" id="LWHJ01000011">
    <property type="protein sequence ID" value="OAQ42020.1"/>
    <property type="molecule type" value="Genomic_DNA"/>
</dbReference>
<dbReference type="InterPro" id="IPR014327">
    <property type="entry name" value="RNA_pol_sigma70_bacteroid"/>
</dbReference>
<dbReference type="Pfam" id="PF08281">
    <property type="entry name" value="Sigma70_r4_2"/>
    <property type="match status" value="1"/>
</dbReference>
<dbReference type="GO" id="GO:0003677">
    <property type="term" value="F:DNA binding"/>
    <property type="evidence" value="ECO:0007669"/>
    <property type="project" value="InterPro"/>
</dbReference>
<evidence type="ECO:0000259" key="5">
    <source>
        <dbReference type="Pfam" id="PF04542"/>
    </source>
</evidence>
<dbReference type="GO" id="GO:0006352">
    <property type="term" value="P:DNA-templated transcription initiation"/>
    <property type="evidence" value="ECO:0007669"/>
    <property type="project" value="InterPro"/>
</dbReference>
<dbReference type="PANTHER" id="PTHR43133:SF46">
    <property type="entry name" value="RNA POLYMERASE SIGMA-70 FACTOR ECF SUBFAMILY"/>
    <property type="match status" value="1"/>
</dbReference>
<evidence type="ECO:0000256" key="3">
    <source>
        <dbReference type="ARBA" id="ARBA00023082"/>
    </source>
</evidence>
<sequence>MYSNKPCAQCEDDLTEQLNKGSEKAFQVFYERYQNRIFYLALRYLKCESQAEEVVQEVFMKLWLHHSEMQIGKPIEAWLYTVGKHNILNRIKKQANFWKVLDQLKKNHSFEDNSMEEKFQFADYELILNNTLKSLSNKQLVVYNMARKDNLSYHQISKKLDISPLTVKTHMSRALCHIRSVIFPLVID</sequence>
<name>A0A179DMR7_9SPHI</name>
<dbReference type="Gene3D" id="1.10.1740.10">
    <property type="match status" value="1"/>
</dbReference>
<keyword evidence="3" id="KW-0731">Sigma factor</keyword>
<dbReference type="Gene3D" id="1.10.10.10">
    <property type="entry name" value="Winged helix-like DNA-binding domain superfamily/Winged helix DNA-binding domain"/>
    <property type="match status" value="1"/>
</dbReference>
<dbReference type="Proteomes" id="UP000078459">
    <property type="component" value="Unassembled WGS sequence"/>
</dbReference>
<evidence type="ECO:0000256" key="1">
    <source>
        <dbReference type="ARBA" id="ARBA00010641"/>
    </source>
</evidence>
<dbReference type="PANTHER" id="PTHR43133">
    <property type="entry name" value="RNA POLYMERASE ECF-TYPE SIGMA FACTO"/>
    <property type="match status" value="1"/>
</dbReference>
<dbReference type="Pfam" id="PF04542">
    <property type="entry name" value="Sigma70_r2"/>
    <property type="match status" value="1"/>
</dbReference>
<feature type="domain" description="RNA polymerase sigma-70 region 2" evidence="5">
    <location>
        <begin position="29"/>
        <end position="95"/>
    </location>
</feature>
<dbReference type="InterPro" id="IPR036388">
    <property type="entry name" value="WH-like_DNA-bd_sf"/>
</dbReference>
<comment type="caution">
    <text evidence="7">The sequence shown here is derived from an EMBL/GenBank/DDBJ whole genome shotgun (WGS) entry which is preliminary data.</text>
</comment>
<reference evidence="7 8" key="2">
    <citation type="submission" date="2016-06" db="EMBL/GenBank/DDBJ databases">
        <title>Pedobacter psychrophilus sp. nov., isolated from Antarctic fragmentary rock.</title>
        <authorList>
            <person name="Svec P."/>
        </authorList>
    </citation>
    <scope>NUCLEOTIDE SEQUENCE [LARGE SCALE GENOMIC DNA]</scope>
    <source>
        <strain evidence="7 8">CCM 8644</strain>
    </source>
</reference>
<dbReference type="InterPro" id="IPR014284">
    <property type="entry name" value="RNA_pol_sigma-70_dom"/>
</dbReference>
<dbReference type="SUPFAM" id="SSF88659">
    <property type="entry name" value="Sigma3 and sigma4 domains of RNA polymerase sigma factors"/>
    <property type="match status" value="1"/>
</dbReference>
<feature type="domain" description="RNA polymerase sigma factor 70 region 4 type 2" evidence="6">
    <location>
        <begin position="128"/>
        <end position="175"/>
    </location>
</feature>
<reference evidence="7 8" key="1">
    <citation type="submission" date="2016-04" db="EMBL/GenBank/DDBJ databases">
        <authorList>
            <person name="Evans L.H."/>
            <person name="Alamgir A."/>
            <person name="Owens N."/>
            <person name="Weber N.D."/>
            <person name="Virtaneva K."/>
            <person name="Barbian K."/>
            <person name="Babar A."/>
            <person name="Rosenke K."/>
        </authorList>
    </citation>
    <scope>NUCLEOTIDE SEQUENCE [LARGE SCALE GENOMIC DNA]</scope>
    <source>
        <strain evidence="7 8">CCM 8644</strain>
    </source>
</reference>
<gene>
    <name evidence="7" type="ORF">A5893_02580</name>
</gene>
<dbReference type="InterPro" id="IPR013324">
    <property type="entry name" value="RNA_pol_sigma_r3/r4-like"/>
</dbReference>
<keyword evidence="8" id="KW-1185">Reference proteome</keyword>
<dbReference type="OrthoDB" id="799938at2"/>
<dbReference type="InterPro" id="IPR039425">
    <property type="entry name" value="RNA_pol_sigma-70-like"/>
</dbReference>
<evidence type="ECO:0000313" key="8">
    <source>
        <dbReference type="Proteomes" id="UP000078459"/>
    </source>
</evidence>
<keyword evidence="4" id="KW-0804">Transcription</keyword>
<dbReference type="InterPro" id="IPR007627">
    <property type="entry name" value="RNA_pol_sigma70_r2"/>
</dbReference>
<dbReference type="RefSeq" id="WP_068821050.1">
    <property type="nucleotide sequence ID" value="NZ_LWHJ01000011.1"/>
</dbReference>
<evidence type="ECO:0000256" key="4">
    <source>
        <dbReference type="ARBA" id="ARBA00023163"/>
    </source>
</evidence>
<dbReference type="InterPro" id="IPR013249">
    <property type="entry name" value="RNA_pol_sigma70_r4_t2"/>
</dbReference>
<evidence type="ECO:0008006" key="9">
    <source>
        <dbReference type="Google" id="ProtNLM"/>
    </source>
</evidence>
<proteinExistence type="inferred from homology"/>
<accession>A0A179DMR7</accession>
<evidence type="ECO:0000259" key="6">
    <source>
        <dbReference type="Pfam" id="PF08281"/>
    </source>
</evidence>
<evidence type="ECO:0000313" key="7">
    <source>
        <dbReference type="EMBL" id="OAQ42020.1"/>
    </source>
</evidence>
<dbReference type="AlphaFoldDB" id="A0A179DMR7"/>
<dbReference type="InterPro" id="IPR013325">
    <property type="entry name" value="RNA_pol_sigma_r2"/>
</dbReference>
<dbReference type="NCBIfam" id="TIGR02937">
    <property type="entry name" value="sigma70-ECF"/>
    <property type="match status" value="1"/>
</dbReference>
<dbReference type="NCBIfam" id="TIGR02985">
    <property type="entry name" value="Sig70_bacteroi1"/>
    <property type="match status" value="1"/>
</dbReference>
<dbReference type="SUPFAM" id="SSF88946">
    <property type="entry name" value="Sigma2 domain of RNA polymerase sigma factors"/>
    <property type="match status" value="1"/>
</dbReference>
<organism evidence="7 8">
    <name type="scientific">Pedobacter psychrophilus</name>
    <dbReference type="NCBI Taxonomy" id="1826909"/>
    <lineage>
        <taxon>Bacteria</taxon>
        <taxon>Pseudomonadati</taxon>
        <taxon>Bacteroidota</taxon>
        <taxon>Sphingobacteriia</taxon>
        <taxon>Sphingobacteriales</taxon>
        <taxon>Sphingobacteriaceae</taxon>
        <taxon>Pedobacter</taxon>
    </lineage>
</organism>
<evidence type="ECO:0000256" key="2">
    <source>
        <dbReference type="ARBA" id="ARBA00023015"/>
    </source>
</evidence>
<dbReference type="STRING" id="1826909.A5893_02580"/>
<comment type="similarity">
    <text evidence="1">Belongs to the sigma-70 factor family. ECF subfamily.</text>
</comment>
<protein>
    <recommendedName>
        <fullName evidence="9">HTH luxR-type domain-containing protein</fullName>
    </recommendedName>
</protein>
<dbReference type="GO" id="GO:0016987">
    <property type="term" value="F:sigma factor activity"/>
    <property type="evidence" value="ECO:0007669"/>
    <property type="project" value="UniProtKB-KW"/>
</dbReference>
<keyword evidence="2" id="KW-0805">Transcription regulation</keyword>